<proteinExistence type="predicted"/>
<protein>
    <submittedName>
        <fullName evidence="3">Egg protein CP391S-like protein</fullName>
    </submittedName>
</protein>
<feature type="chain" id="PRO_5040163443" evidence="1">
    <location>
        <begin position="27"/>
        <end position="280"/>
    </location>
</feature>
<evidence type="ECO:0000256" key="1">
    <source>
        <dbReference type="SAM" id="SignalP"/>
    </source>
</evidence>
<sequence>MRYTILRSLWLSFHLIIIWPYRYFNCHEICENPNLLSYENIIFENDSYRYSLHYNYSMRIRLHQSQPAFTDSYQKIYTSYFVKPKFSFRFYDTLIHEVCIYYFGNIRLTRKRYDYFGGVENFAQNIQECETMVSNEEELLAVKRNFVITVNDTDVSAETTSVIQPNGKITLYFDNIPTEIEGIEWISKIDTKFKCEKNFTKHEIPVPAKWIKSGTLVEYEVIGKNCWNFNTSETCQRATTSNMTCIWCQKVNKCIESNDNDTHGLKVNDCRVENMITEAT</sequence>
<keyword evidence="2" id="KW-1185">Reference proteome</keyword>
<organism evidence="2 3">
    <name type="scientific">Schistosoma mansoni</name>
    <name type="common">Blood fluke</name>
    <dbReference type="NCBI Taxonomy" id="6183"/>
    <lineage>
        <taxon>Eukaryota</taxon>
        <taxon>Metazoa</taxon>
        <taxon>Spiralia</taxon>
        <taxon>Lophotrochozoa</taxon>
        <taxon>Platyhelminthes</taxon>
        <taxon>Trematoda</taxon>
        <taxon>Digenea</taxon>
        <taxon>Strigeidida</taxon>
        <taxon>Schistosomatoidea</taxon>
        <taxon>Schistosomatidae</taxon>
        <taxon>Schistosoma</taxon>
    </lineage>
</organism>
<evidence type="ECO:0000313" key="2">
    <source>
        <dbReference type="Proteomes" id="UP000008854"/>
    </source>
</evidence>
<dbReference type="AlphaFoldDB" id="A0A913KPM2"/>
<dbReference type="WBParaSite" id="Smp_329780.1">
    <property type="protein sequence ID" value="Smp_329780.1"/>
    <property type="gene ID" value="Smp_329780"/>
</dbReference>
<reference evidence="3" key="2">
    <citation type="submission" date="2022-10" db="UniProtKB">
        <authorList>
            <consortium name="WormBaseParasite"/>
        </authorList>
    </citation>
    <scope>IDENTIFICATION</scope>
    <source>
        <strain evidence="3">Puerto Rican</strain>
    </source>
</reference>
<dbReference type="Proteomes" id="UP000008854">
    <property type="component" value="Unassembled WGS sequence"/>
</dbReference>
<name>A0A913KPM2_SCHMA</name>
<feature type="signal peptide" evidence="1">
    <location>
        <begin position="1"/>
        <end position="26"/>
    </location>
</feature>
<reference evidence="2" key="1">
    <citation type="journal article" date="2012" name="PLoS Negl. Trop. Dis.">
        <title>A systematically improved high quality genome and transcriptome of the human blood fluke Schistosoma mansoni.</title>
        <authorList>
            <person name="Protasio A.V."/>
            <person name="Tsai I.J."/>
            <person name="Babbage A."/>
            <person name="Nichol S."/>
            <person name="Hunt M."/>
            <person name="Aslett M.A."/>
            <person name="De Silva N."/>
            <person name="Velarde G.S."/>
            <person name="Anderson T.J."/>
            <person name="Clark R.C."/>
            <person name="Davidson C."/>
            <person name="Dillon G.P."/>
            <person name="Holroyd N.E."/>
            <person name="LoVerde P.T."/>
            <person name="Lloyd C."/>
            <person name="McQuillan J."/>
            <person name="Oliveira G."/>
            <person name="Otto T.D."/>
            <person name="Parker-Manuel S.J."/>
            <person name="Quail M.A."/>
            <person name="Wilson R.A."/>
            <person name="Zerlotini A."/>
            <person name="Dunne D.W."/>
            <person name="Berriman M."/>
        </authorList>
    </citation>
    <scope>NUCLEOTIDE SEQUENCE [LARGE SCALE GENOMIC DNA]</scope>
    <source>
        <strain evidence="2">Puerto Rican</strain>
    </source>
</reference>
<keyword evidence="1" id="KW-0732">Signal</keyword>
<accession>A0A913KPM2</accession>
<evidence type="ECO:0000313" key="3">
    <source>
        <dbReference type="WBParaSite" id="Smp_329780.1"/>
    </source>
</evidence>